<evidence type="ECO:0000313" key="2">
    <source>
        <dbReference type="Proteomes" id="UP001307705"/>
    </source>
</evidence>
<comment type="caution">
    <text evidence="1">The sequence shown here is derived from an EMBL/GenBank/DDBJ whole genome shotgun (WGS) entry which is preliminary data.</text>
</comment>
<organism evidence="1 2">
    <name type="scientific">Algoriphagus taiwanensis</name>
    <dbReference type="NCBI Taxonomy" id="1445656"/>
    <lineage>
        <taxon>Bacteria</taxon>
        <taxon>Pseudomonadati</taxon>
        <taxon>Bacteroidota</taxon>
        <taxon>Cytophagia</taxon>
        <taxon>Cytophagales</taxon>
        <taxon>Cyclobacteriaceae</taxon>
        <taxon>Algoriphagus</taxon>
    </lineage>
</organism>
<protein>
    <submittedName>
        <fullName evidence="1">Uncharacterized protein</fullName>
    </submittedName>
</protein>
<proteinExistence type="predicted"/>
<name>A0ABQ6Q6G5_9BACT</name>
<accession>A0ABQ6Q6G5</accession>
<reference evidence="1 2" key="1">
    <citation type="submission" date="2023-08" db="EMBL/GenBank/DDBJ databases">
        <title>Draft genome sequence of Algoriphagus taiwanensis.</title>
        <authorList>
            <person name="Takatani N."/>
            <person name="Hosokawa M."/>
            <person name="Sawabe T."/>
        </authorList>
    </citation>
    <scope>NUCLEOTIDE SEQUENCE [LARGE SCALE GENOMIC DNA]</scope>
    <source>
        <strain evidence="1 2">JCM 19755</strain>
    </source>
</reference>
<gene>
    <name evidence="1" type="ORF">Ataiwa_35230</name>
</gene>
<sequence>MPADLGNLGKTQNTTAMKLLPFFCLLLISGISFSQTVPSKEIQIKLAVLAAPEDQRAGATVYAFDGTLLRKGTNQTVCLGDDPNREGLSVSCYHVNSQPFMERGWALRKEGKNAQEIFNIREAESKAGKLKLPDQGSLLNALTAEHSDVNWVTGEAKNTYTRSVVYIPWATAESTGLPLKPAGPGLPWIMDPGTHRAHIMINPARD</sequence>
<dbReference type="EMBL" id="BTPE01000015">
    <property type="protein sequence ID" value="GMQ35250.1"/>
    <property type="molecule type" value="Genomic_DNA"/>
</dbReference>
<keyword evidence="2" id="KW-1185">Reference proteome</keyword>
<dbReference type="Proteomes" id="UP001307705">
    <property type="component" value="Unassembled WGS sequence"/>
</dbReference>
<evidence type="ECO:0000313" key="1">
    <source>
        <dbReference type="EMBL" id="GMQ35250.1"/>
    </source>
</evidence>